<evidence type="ECO:0000256" key="8">
    <source>
        <dbReference type="ARBA" id="ARBA00023154"/>
    </source>
</evidence>
<feature type="domain" description="Dihydrodipicolinate reductase C-terminal" evidence="12">
    <location>
        <begin position="114"/>
        <end position="246"/>
    </location>
</feature>
<dbReference type="OrthoDB" id="9790352at2"/>
<evidence type="ECO:0000256" key="4">
    <source>
        <dbReference type="ARBA" id="ARBA00022857"/>
    </source>
</evidence>
<dbReference type="NCBIfam" id="TIGR00036">
    <property type="entry name" value="dapB"/>
    <property type="match status" value="1"/>
</dbReference>
<dbReference type="FunFam" id="3.30.360.10:FF:000009">
    <property type="entry name" value="4-hydroxy-tetrahydrodipicolinate reductase"/>
    <property type="match status" value="1"/>
</dbReference>
<feature type="binding site" evidence="9">
    <location>
        <begin position="150"/>
        <end position="151"/>
    </location>
    <ligand>
        <name>(S)-2,3,4,5-tetrahydrodipicolinate</name>
        <dbReference type="ChEBI" id="CHEBI:16845"/>
    </ligand>
</feature>
<gene>
    <name evidence="13" type="primary">dapB1_2</name>
    <name evidence="9" type="synonym">dapB</name>
    <name evidence="13" type="ORF">R28058_26021</name>
</gene>
<dbReference type="GO" id="GO:0051287">
    <property type="term" value="F:NAD binding"/>
    <property type="evidence" value="ECO:0007669"/>
    <property type="project" value="UniProtKB-UniRule"/>
</dbReference>
<dbReference type="SUPFAM" id="SSF51735">
    <property type="entry name" value="NAD(P)-binding Rossmann-fold domains"/>
    <property type="match status" value="1"/>
</dbReference>
<evidence type="ECO:0000256" key="5">
    <source>
        <dbReference type="ARBA" id="ARBA00022915"/>
    </source>
</evidence>
<dbReference type="Proteomes" id="UP000049127">
    <property type="component" value="Unassembled WGS sequence"/>
</dbReference>
<evidence type="ECO:0000259" key="12">
    <source>
        <dbReference type="Pfam" id="PF05173"/>
    </source>
</evidence>
<dbReference type="EMBL" id="CEKZ01000022">
    <property type="protein sequence ID" value="CEQ04885.1"/>
    <property type="molecule type" value="Genomic_DNA"/>
</dbReference>
<comment type="caution">
    <text evidence="9">Was originally thought to be a dihydrodipicolinate reductase (DHDPR), catalyzing the conversion of dihydrodipicolinate to tetrahydrodipicolinate. However, it was shown in E.coli that the substrate of the enzymatic reaction is not dihydrodipicolinate (DHDP) but in fact (2S,4S)-4-hydroxy-2,3,4,5-tetrahydrodipicolinic acid (HTPA), the product released by the DapA-catalyzed reaction.</text>
</comment>
<dbReference type="EC" id="1.17.1.8" evidence="9 10"/>
<feature type="binding site" evidence="9">
    <location>
        <position position="38"/>
    </location>
    <ligand>
        <name>NADP(+)</name>
        <dbReference type="ChEBI" id="CHEBI:58349"/>
    </ligand>
</feature>
<reference evidence="13 14" key="1">
    <citation type="submission" date="2015-01" db="EMBL/GenBank/DDBJ databases">
        <authorList>
            <person name="Aslett A.Martin."/>
            <person name="De Silva Nishadi"/>
        </authorList>
    </citation>
    <scope>NUCLEOTIDE SEQUENCE [LARGE SCALE GENOMIC DNA]</scope>
    <source>
        <strain evidence="13 14">R28058</strain>
    </source>
</reference>
<dbReference type="PANTHER" id="PTHR20836">
    <property type="entry name" value="DIHYDRODIPICOLINATE REDUCTASE"/>
    <property type="match status" value="1"/>
</dbReference>
<comment type="pathway">
    <text evidence="9">Amino-acid biosynthesis; L-lysine biosynthesis via DAP pathway; (S)-tetrahydrodipicolinate from L-aspartate: step 4/4.</text>
</comment>
<evidence type="ECO:0000256" key="7">
    <source>
        <dbReference type="ARBA" id="ARBA00023027"/>
    </source>
</evidence>
<evidence type="ECO:0000256" key="10">
    <source>
        <dbReference type="NCBIfam" id="TIGR00036"/>
    </source>
</evidence>
<dbReference type="GO" id="GO:0019877">
    <property type="term" value="P:diaminopimelate biosynthetic process"/>
    <property type="evidence" value="ECO:0007669"/>
    <property type="project" value="UniProtKB-UniRule"/>
</dbReference>
<protein>
    <recommendedName>
        <fullName evidence="9 10">4-hydroxy-tetrahydrodipicolinate reductase</fullName>
        <shortName evidence="9">HTPA reductase</shortName>
        <ecNumber evidence="9 10">1.17.1.8</ecNumber>
    </recommendedName>
</protein>
<feature type="domain" description="Dihydrodipicolinate reductase N-terminal" evidence="11">
    <location>
        <begin position="2"/>
        <end position="110"/>
    </location>
</feature>
<dbReference type="UniPathway" id="UPA00034">
    <property type="reaction ID" value="UER00018"/>
</dbReference>
<dbReference type="GO" id="GO:0008839">
    <property type="term" value="F:4-hydroxy-tetrahydrodipicolinate reductase"/>
    <property type="evidence" value="ECO:0007669"/>
    <property type="project" value="UniProtKB-UniRule"/>
</dbReference>
<accession>A0A0C7GA40</accession>
<keyword evidence="6 9" id="KW-0560">Oxidoreductase</keyword>
<proteinExistence type="inferred from homology"/>
<evidence type="ECO:0000256" key="1">
    <source>
        <dbReference type="ARBA" id="ARBA00006642"/>
    </source>
</evidence>
<dbReference type="InterPro" id="IPR000846">
    <property type="entry name" value="DapB_N"/>
</dbReference>
<dbReference type="PANTHER" id="PTHR20836:SF7">
    <property type="entry name" value="4-HYDROXY-TETRAHYDRODIPICOLINATE REDUCTASE"/>
    <property type="match status" value="1"/>
</dbReference>
<dbReference type="PIRSF" id="PIRSF000161">
    <property type="entry name" value="DHPR"/>
    <property type="match status" value="1"/>
</dbReference>
<comment type="catalytic activity">
    <reaction evidence="9">
        <text>(S)-2,3,4,5-tetrahydrodipicolinate + NAD(+) + H2O = (2S,4S)-4-hydroxy-2,3,4,5-tetrahydrodipicolinate + NADH + H(+)</text>
        <dbReference type="Rhea" id="RHEA:35323"/>
        <dbReference type="ChEBI" id="CHEBI:15377"/>
        <dbReference type="ChEBI" id="CHEBI:15378"/>
        <dbReference type="ChEBI" id="CHEBI:16845"/>
        <dbReference type="ChEBI" id="CHEBI:57540"/>
        <dbReference type="ChEBI" id="CHEBI:57945"/>
        <dbReference type="ChEBI" id="CHEBI:67139"/>
        <dbReference type="EC" id="1.17.1.8"/>
    </reaction>
</comment>
<feature type="binding site" evidence="9">
    <location>
        <position position="34"/>
    </location>
    <ligand>
        <name>NAD(+)</name>
        <dbReference type="ChEBI" id="CHEBI:57540"/>
    </ligand>
</feature>
<dbReference type="GO" id="GO:0005829">
    <property type="term" value="C:cytosol"/>
    <property type="evidence" value="ECO:0007669"/>
    <property type="project" value="TreeGrafter"/>
</dbReference>
<evidence type="ECO:0000256" key="2">
    <source>
        <dbReference type="ARBA" id="ARBA00022490"/>
    </source>
</evidence>
<evidence type="ECO:0000313" key="14">
    <source>
        <dbReference type="Proteomes" id="UP000049127"/>
    </source>
</evidence>
<dbReference type="Pfam" id="PF01113">
    <property type="entry name" value="DapB_N"/>
    <property type="match status" value="1"/>
</dbReference>
<dbReference type="Gene3D" id="3.30.360.10">
    <property type="entry name" value="Dihydrodipicolinate Reductase, domain 2"/>
    <property type="match status" value="1"/>
</dbReference>
<comment type="catalytic activity">
    <reaction evidence="9">
        <text>(S)-2,3,4,5-tetrahydrodipicolinate + NADP(+) + H2O = (2S,4S)-4-hydroxy-2,3,4,5-tetrahydrodipicolinate + NADPH + H(+)</text>
        <dbReference type="Rhea" id="RHEA:35331"/>
        <dbReference type="ChEBI" id="CHEBI:15377"/>
        <dbReference type="ChEBI" id="CHEBI:15378"/>
        <dbReference type="ChEBI" id="CHEBI:16845"/>
        <dbReference type="ChEBI" id="CHEBI:57783"/>
        <dbReference type="ChEBI" id="CHEBI:58349"/>
        <dbReference type="ChEBI" id="CHEBI:67139"/>
        <dbReference type="EC" id="1.17.1.8"/>
    </reaction>
</comment>
<dbReference type="SUPFAM" id="SSF55347">
    <property type="entry name" value="Glyceraldehyde-3-phosphate dehydrogenase-like, C-terminal domain"/>
    <property type="match status" value="1"/>
</dbReference>
<keyword evidence="5 9" id="KW-0220">Diaminopimelate biosynthesis</keyword>
<keyword evidence="3 9" id="KW-0028">Amino-acid biosynthesis</keyword>
<evidence type="ECO:0000256" key="6">
    <source>
        <dbReference type="ARBA" id="ARBA00023002"/>
    </source>
</evidence>
<dbReference type="AlphaFoldDB" id="A0A0C7GA40"/>
<dbReference type="Gene3D" id="3.40.50.720">
    <property type="entry name" value="NAD(P)-binding Rossmann-like Domain"/>
    <property type="match status" value="1"/>
</dbReference>
<dbReference type="InterPro" id="IPR036291">
    <property type="entry name" value="NAD(P)-bd_dom_sf"/>
</dbReference>
<dbReference type="GO" id="GO:0016726">
    <property type="term" value="F:oxidoreductase activity, acting on CH or CH2 groups, NAD or NADP as acceptor"/>
    <property type="evidence" value="ECO:0007669"/>
    <property type="project" value="UniProtKB-UniRule"/>
</dbReference>
<dbReference type="InterPro" id="IPR022663">
    <property type="entry name" value="DapB_C"/>
</dbReference>
<feature type="active site" description="Proton donor" evidence="9">
    <location>
        <position position="144"/>
    </location>
</feature>
<comment type="subunit">
    <text evidence="9">Homotetramer.</text>
</comment>
<dbReference type="Pfam" id="PF05173">
    <property type="entry name" value="DapB_C"/>
    <property type="match status" value="1"/>
</dbReference>
<dbReference type="RefSeq" id="WP_055342934.1">
    <property type="nucleotide sequence ID" value="NZ_CDNI01000022.1"/>
</dbReference>
<comment type="function">
    <text evidence="9">Catalyzes the conversion of 4-hydroxy-tetrahydrodipicolinate (HTPA) to tetrahydrodipicolinate.</text>
</comment>
<keyword evidence="8 9" id="KW-0457">Lysine biosynthesis</keyword>
<feature type="binding site" evidence="9">
    <location>
        <position position="141"/>
    </location>
    <ligand>
        <name>(S)-2,3,4,5-tetrahydrodipicolinate</name>
        <dbReference type="ChEBI" id="CHEBI:16845"/>
    </ligand>
</feature>
<dbReference type="GO" id="GO:0050661">
    <property type="term" value="F:NADP binding"/>
    <property type="evidence" value="ECO:0007669"/>
    <property type="project" value="UniProtKB-UniRule"/>
</dbReference>
<dbReference type="CDD" id="cd02274">
    <property type="entry name" value="DHDPR_N"/>
    <property type="match status" value="1"/>
</dbReference>
<keyword evidence="4 9" id="KW-0521">NADP</keyword>
<dbReference type="InterPro" id="IPR023940">
    <property type="entry name" value="DHDPR_bac"/>
</dbReference>
<dbReference type="GO" id="GO:0009089">
    <property type="term" value="P:lysine biosynthetic process via diaminopimelate"/>
    <property type="evidence" value="ECO:0007669"/>
    <property type="project" value="UniProtKB-UniRule"/>
</dbReference>
<comment type="caution">
    <text evidence="9">Lacks conserved residue(s) required for the propagation of feature annotation.</text>
</comment>
<name>A0A0C7GA40_PARSO</name>
<evidence type="ECO:0000256" key="3">
    <source>
        <dbReference type="ARBA" id="ARBA00022605"/>
    </source>
</evidence>
<evidence type="ECO:0000259" key="11">
    <source>
        <dbReference type="Pfam" id="PF01113"/>
    </source>
</evidence>
<evidence type="ECO:0000256" key="9">
    <source>
        <dbReference type="HAMAP-Rule" id="MF_00102"/>
    </source>
</evidence>
<feature type="binding site" evidence="9">
    <location>
        <begin position="84"/>
        <end position="86"/>
    </location>
    <ligand>
        <name>NAD(+)</name>
        <dbReference type="ChEBI" id="CHEBI:57540"/>
    </ligand>
</feature>
<comment type="subcellular location">
    <subcellularLocation>
        <location evidence="9">Cytoplasm</location>
    </subcellularLocation>
</comment>
<feature type="binding site" evidence="9">
    <location>
        <begin position="108"/>
        <end position="111"/>
    </location>
    <ligand>
        <name>NAD(+)</name>
        <dbReference type="ChEBI" id="CHEBI:57540"/>
    </ligand>
</feature>
<organism evidence="13 14">
    <name type="scientific">Paraclostridium sordellii</name>
    <name type="common">Clostridium sordellii</name>
    <dbReference type="NCBI Taxonomy" id="1505"/>
    <lineage>
        <taxon>Bacteria</taxon>
        <taxon>Bacillati</taxon>
        <taxon>Bacillota</taxon>
        <taxon>Clostridia</taxon>
        <taxon>Peptostreptococcales</taxon>
        <taxon>Peptostreptococcaceae</taxon>
        <taxon>Paraclostridium</taxon>
    </lineage>
</organism>
<sequence length="249" mass="27952">MIKVILSGLGNTGIEILKCIKETEGVDLSCVVSEFNLKDESYKVYKKFKDIKEKADVIIDFSKTSRIDEILDYAINNEMPIVIGTTGYTEEQNEKILKASKLIPVFKSSNTSIGITVMLKLIKIATKLLDGFDIEVIEKHHNRKTDCPCGTAYMTADVIKEVRYELENIYGREGRNCSRQKNELGIHTIRGGTIIGENDVIFAGEDEVLEIKHRASSNIIFAKGAVMASKYLIDKPPGYYDMNDILTIE</sequence>
<dbReference type="HAMAP" id="MF_00102">
    <property type="entry name" value="DapB"/>
    <property type="match status" value="1"/>
</dbReference>
<feature type="active site" description="Proton donor/acceptor" evidence="9">
    <location>
        <position position="140"/>
    </location>
</feature>
<comment type="similarity">
    <text evidence="1 9">Belongs to the DapB family.</text>
</comment>
<keyword evidence="7 9" id="KW-0520">NAD</keyword>
<keyword evidence="2 9" id="KW-0963">Cytoplasm</keyword>
<evidence type="ECO:0000313" key="13">
    <source>
        <dbReference type="EMBL" id="CEQ04885.1"/>
    </source>
</evidence>